<feature type="chain" id="PRO_5038657717" evidence="1">
    <location>
        <begin position="22"/>
        <end position="548"/>
    </location>
</feature>
<gene>
    <name evidence="4" type="ORF">IAB03_07880</name>
</gene>
<feature type="domain" description="Alpha-L-rhamnosidase six-hairpin glycosidase" evidence="2">
    <location>
        <begin position="211"/>
        <end position="540"/>
    </location>
</feature>
<keyword evidence="4" id="KW-0378">Hydrolase</keyword>
<dbReference type="PANTHER" id="PTHR34987">
    <property type="entry name" value="C, PUTATIVE (AFU_ORTHOLOGUE AFUA_3G02880)-RELATED"/>
    <property type="match status" value="1"/>
</dbReference>
<reference evidence="4" key="2">
    <citation type="journal article" date="2021" name="PeerJ">
        <title>Extensive microbial diversity within the chicken gut microbiome revealed by metagenomics and culture.</title>
        <authorList>
            <person name="Gilroy R."/>
            <person name="Ravi A."/>
            <person name="Getino M."/>
            <person name="Pursley I."/>
            <person name="Horton D.L."/>
            <person name="Alikhan N.F."/>
            <person name="Baker D."/>
            <person name="Gharbi K."/>
            <person name="Hall N."/>
            <person name="Watson M."/>
            <person name="Adriaenssens E.M."/>
            <person name="Foster-Nyarko E."/>
            <person name="Jarju S."/>
            <person name="Secka A."/>
            <person name="Antonio M."/>
            <person name="Oren A."/>
            <person name="Chaudhuri R.R."/>
            <person name="La Ragione R."/>
            <person name="Hildebrand F."/>
            <person name="Pallen M.J."/>
        </authorList>
    </citation>
    <scope>NUCLEOTIDE SEQUENCE</scope>
    <source>
        <strain evidence="4">CHK158-818</strain>
    </source>
</reference>
<dbReference type="GO" id="GO:0016787">
    <property type="term" value="F:hydrolase activity"/>
    <property type="evidence" value="ECO:0007669"/>
    <property type="project" value="UniProtKB-KW"/>
</dbReference>
<keyword evidence="1" id="KW-0732">Signal</keyword>
<dbReference type="GO" id="GO:0005975">
    <property type="term" value="P:carbohydrate metabolic process"/>
    <property type="evidence" value="ECO:0007669"/>
    <property type="project" value="InterPro"/>
</dbReference>
<sequence length="548" mass="62450">MKNPLLILLFSFLFCAENNLALGQTSDVYAQQRSTWLQKAEAAKPPLIKQNKKPVCVVKAVKDTSAYQGWKTEKTGEIESFYRSSFKQNNVRIIDFGEHLTGTFSCTFDTLGNISDAPVRFKLTFAEMPAELGEAFDPYPGGLSRAWLQDEIVTLPYTPYTITIPRRLSFRYVKIELLAASSYFDVCISDINMTATSCVQESKFTLAPQTDPMIQAINRVGLATLKECMQTVYEDGPKRDMRLWIGDLYLEALANTYSYQNNDLTKRCLYLLAGLAQPSGILNSNISEMPTPRAQNSITLDYCLLYNVALHEYLQVSGDQQTAQELWPVALNQLRLAQSYLNEEGLYDTAKQPQYWLVFDWKDNFDRHASIQGLMTFAFQHTCQLAELLGREDEIKEIPGLIKKMKKASRKYLYDKKQGVFVSGPDKQVSYLSQAWMALSETLSQKECARALLTAIENPAACYPGSPYGYHYVIDALIKCGLHQEARDMMLYYWGGMVQKGADTFWEVYDPNDDCRSPYNSHLVNSYCHAWSCTPVYFINKYPEIFQK</sequence>
<dbReference type="Pfam" id="PF21104">
    <property type="entry name" value="Glyco_hydro_78_N"/>
    <property type="match status" value="1"/>
</dbReference>
<organism evidence="4 5">
    <name type="scientific">Candidatus Gallibacteroides avistercoris</name>
    <dbReference type="NCBI Taxonomy" id="2840833"/>
    <lineage>
        <taxon>Bacteria</taxon>
        <taxon>Pseudomonadati</taxon>
        <taxon>Bacteroidota</taxon>
        <taxon>Bacteroidia</taxon>
        <taxon>Bacteroidales</taxon>
        <taxon>Bacteroidaceae</taxon>
        <taxon>Bacteroidaceae incertae sedis</taxon>
        <taxon>Candidatus Gallibacteroides</taxon>
    </lineage>
</organism>
<name>A0A9D1M8M6_9BACT</name>
<reference evidence="4" key="1">
    <citation type="submission" date="2020-10" db="EMBL/GenBank/DDBJ databases">
        <authorList>
            <person name="Gilroy R."/>
        </authorList>
    </citation>
    <scope>NUCLEOTIDE SEQUENCE</scope>
    <source>
        <strain evidence="4">CHK158-818</strain>
    </source>
</reference>
<evidence type="ECO:0000259" key="3">
    <source>
        <dbReference type="Pfam" id="PF21104"/>
    </source>
</evidence>
<dbReference type="SUPFAM" id="SSF48208">
    <property type="entry name" value="Six-hairpin glycosidases"/>
    <property type="match status" value="1"/>
</dbReference>
<evidence type="ECO:0000256" key="1">
    <source>
        <dbReference type="SAM" id="SignalP"/>
    </source>
</evidence>
<proteinExistence type="predicted"/>
<dbReference type="PANTHER" id="PTHR34987:SF4">
    <property type="entry name" value="ALPHA-L-RHAMNOSIDASE C-TERMINAL DOMAIN-CONTAINING PROTEIN"/>
    <property type="match status" value="1"/>
</dbReference>
<comment type="caution">
    <text evidence="4">The sequence shown here is derived from an EMBL/GenBank/DDBJ whole genome shotgun (WGS) entry which is preliminary data.</text>
</comment>
<dbReference type="Gene3D" id="1.50.10.10">
    <property type="match status" value="1"/>
</dbReference>
<dbReference type="EMBL" id="DVNA01000174">
    <property type="protein sequence ID" value="HIU55706.1"/>
    <property type="molecule type" value="Genomic_DNA"/>
</dbReference>
<dbReference type="InterPro" id="IPR049164">
    <property type="entry name" value="Glyco_hydro_78_N"/>
</dbReference>
<dbReference type="InterPro" id="IPR012341">
    <property type="entry name" value="6hp_glycosidase-like_sf"/>
</dbReference>
<dbReference type="Pfam" id="PF17389">
    <property type="entry name" value="Bac_rhamnosid6H"/>
    <property type="match status" value="1"/>
</dbReference>
<feature type="signal peptide" evidence="1">
    <location>
        <begin position="1"/>
        <end position="21"/>
    </location>
</feature>
<protein>
    <submittedName>
        <fullName evidence="4">Glycoside hydrolase</fullName>
    </submittedName>
</protein>
<dbReference type="InterPro" id="IPR008928">
    <property type="entry name" value="6-hairpin_glycosidase_sf"/>
</dbReference>
<evidence type="ECO:0000259" key="2">
    <source>
        <dbReference type="Pfam" id="PF17389"/>
    </source>
</evidence>
<evidence type="ECO:0000313" key="4">
    <source>
        <dbReference type="EMBL" id="HIU55706.1"/>
    </source>
</evidence>
<dbReference type="Proteomes" id="UP000824112">
    <property type="component" value="Unassembled WGS sequence"/>
</dbReference>
<dbReference type="AlphaFoldDB" id="A0A9D1M8M6"/>
<dbReference type="InterPro" id="IPR035396">
    <property type="entry name" value="Bac_rhamnosid6H"/>
</dbReference>
<accession>A0A9D1M8M6</accession>
<evidence type="ECO:0000313" key="5">
    <source>
        <dbReference type="Proteomes" id="UP000824112"/>
    </source>
</evidence>
<feature type="domain" description="Glycosyl hydrolase family 78 alpha-rhamnosidase N-terminal" evidence="3">
    <location>
        <begin position="54"/>
        <end position="195"/>
    </location>
</feature>